<dbReference type="Pfam" id="PF00005">
    <property type="entry name" value="ABC_tran"/>
    <property type="match status" value="1"/>
</dbReference>
<evidence type="ECO:0000256" key="1">
    <source>
        <dbReference type="ARBA" id="ARBA00022741"/>
    </source>
</evidence>
<sequence length="271" mass="30414">MKLIVDKLVTELNHEAIVQDASFYMNEGEFVGVIGPNGSGKSTLLKTLYRVLKSADGAFMLDDAAITSYQHKEFAKKVAVVGQESSVPFDFSVLDIVLKGRNPDKQLLDQETKVDYDIAINALNHVGLEGYEQRSFATLSSGEKQLVIIAGALAQEPSFFILDEPKNHLDIHHQLHFLDVLQRSNMTVFTALHDLNLAASYCDRIIVMQDGRLVANGRPKEILTKQLLEEVFQVEATIWTHPLTQKVQVMYVSPGMKQGIFDLQLKRWLQS</sequence>
<name>A0ABU6KMW2_9BACI</name>
<reference evidence="4 5" key="1">
    <citation type="journal article" date="2024" name="Int. J. Syst. Evol. Microbiol.">
        <title>Virgibacillus tibetensis sp. nov., isolated from salt lake on the Tibetan Plateau of China.</title>
        <authorList>
            <person name="Phurbu D."/>
            <person name="Liu Z.-X."/>
            <person name="Wang R."/>
            <person name="Zheng Y.-Y."/>
            <person name="Liu H.-C."/>
            <person name="Zhou Y.-G."/>
            <person name="Yu Y.-J."/>
            <person name="Li A.-H."/>
        </authorList>
    </citation>
    <scope>NUCLEOTIDE SEQUENCE [LARGE SCALE GENOMIC DNA]</scope>
    <source>
        <strain evidence="4 5">C22-A2</strain>
    </source>
</reference>
<dbReference type="GO" id="GO:0005524">
    <property type="term" value="F:ATP binding"/>
    <property type="evidence" value="ECO:0007669"/>
    <property type="project" value="UniProtKB-KW"/>
</dbReference>
<comment type="caution">
    <text evidence="4">The sequence shown here is derived from an EMBL/GenBank/DDBJ whole genome shotgun (WGS) entry which is preliminary data.</text>
</comment>
<keyword evidence="2 4" id="KW-0067">ATP-binding</keyword>
<keyword evidence="1" id="KW-0547">Nucleotide-binding</keyword>
<dbReference type="InterPro" id="IPR027417">
    <property type="entry name" value="P-loop_NTPase"/>
</dbReference>
<dbReference type="InterPro" id="IPR017871">
    <property type="entry name" value="ABC_transporter-like_CS"/>
</dbReference>
<dbReference type="InterPro" id="IPR003593">
    <property type="entry name" value="AAA+_ATPase"/>
</dbReference>
<proteinExistence type="predicted"/>
<keyword evidence="5" id="KW-1185">Reference proteome</keyword>
<dbReference type="Gene3D" id="3.40.50.300">
    <property type="entry name" value="P-loop containing nucleotide triphosphate hydrolases"/>
    <property type="match status" value="1"/>
</dbReference>
<dbReference type="CDD" id="cd03214">
    <property type="entry name" value="ABC_Iron-Siderophores_B12_Hemin"/>
    <property type="match status" value="1"/>
</dbReference>
<organism evidence="4 5">
    <name type="scientific">Virgibacillus tibetensis</name>
    <dbReference type="NCBI Taxonomy" id="3042313"/>
    <lineage>
        <taxon>Bacteria</taxon>
        <taxon>Bacillati</taxon>
        <taxon>Bacillota</taxon>
        <taxon>Bacilli</taxon>
        <taxon>Bacillales</taxon>
        <taxon>Bacillaceae</taxon>
        <taxon>Virgibacillus</taxon>
    </lineage>
</organism>
<dbReference type="PROSITE" id="PS50893">
    <property type="entry name" value="ABC_TRANSPORTER_2"/>
    <property type="match status" value="1"/>
</dbReference>
<dbReference type="PANTHER" id="PTHR42794:SF2">
    <property type="entry name" value="ABC TRANSPORTER ATP-BINDING PROTEIN"/>
    <property type="match status" value="1"/>
</dbReference>
<dbReference type="InterPro" id="IPR003439">
    <property type="entry name" value="ABC_transporter-like_ATP-bd"/>
</dbReference>
<evidence type="ECO:0000313" key="5">
    <source>
        <dbReference type="Proteomes" id="UP001335737"/>
    </source>
</evidence>
<dbReference type="SUPFAM" id="SSF52540">
    <property type="entry name" value="P-loop containing nucleoside triphosphate hydrolases"/>
    <property type="match status" value="1"/>
</dbReference>
<dbReference type="Proteomes" id="UP001335737">
    <property type="component" value="Unassembled WGS sequence"/>
</dbReference>
<dbReference type="PANTHER" id="PTHR42794">
    <property type="entry name" value="HEMIN IMPORT ATP-BINDING PROTEIN HMUV"/>
    <property type="match status" value="1"/>
</dbReference>
<gene>
    <name evidence="4" type="ORF">QGM71_20900</name>
</gene>
<accession>A0ABU6KMW2</accession>
<protein>
    <submittedName>
        <fullName evidence="4">ABC transporter ATP-binding protein</fullName>
    </submittedName>
</protein>
<dbReference type="EMBL" id="JARZFX010000022">
    <property type="protein sequence ID" value="MEC5425914.1"/>
    <property type="molecule type" value="Genomic_DNA"/>
</dbReference>
<evidence type="ECO:0000313" key="4">
    <source>
        <dbReference type="EMBL" id="MEC5425914.1"/>
    </source>
</evidence>
<evidence type="ECO:0000256" key="2">
    <source>
        <dbReference type="ARBA" id="ARBA00022840"/>
    </source>
</evidence>
<dbReference type="SMART" id="SM00382">
    <property type="entry name" value="AAA"/>
    <property type="match status" value="1"/>
</dbReference>
<dbReference type="PROSITE" id="PS00211">
    <property type="entry name" value="ABC_TRANSPORTER_1"/>
    <property type="match status" value="1"/>
</dbReference>
<evidence type="ECO:0000259" key="3">
    <source>
        <dbReference type="PROSITE" id="PS50893"/>
    </source>
</evidence>
<dbReference type="RefSeq" id="WP_327609448.1">
    <property type="nucleotide sequence ID" value="NZ_JARZFX010000022.1"/>
</dbReference>
<feature type="domain" description="ABC transporter" evidence="3">
    <location>
        <begin position="3"/>
        <end position="235"/>
    </location>
</feature>